<dbReference type="PROSITE" id="PS00122">
    <property type="entry name" value="CARBOXYLESTERASE_B_1"/>
    <property type="match status" value="1"/>
</dbReference>
<organism evidence="6 7">
    <name type="scientific">Sinomicrobium oceani</name>
    <dbReference type="NCBI Taxonomy" id="1150368"/>
    <lineage>
        <taxon>Bacteria</taxon>
        <taxon>Pseudomonadati</taxon>
        <taxon>Bacteroidota</taxon>
        <taxon>Flavobacteriia</taxon>
        <taxon>Flavobacteriales</taxon>
        <taxon>Flavobacteriaceae</taxon>
        <taxon>Sinomicrobium</taxon>
    </lineage>
</organism>
<evidence type="ECO:0000256" key="4">
    <source>
        <dbReference type="SAM" id="MobiDB-lite"/>
    </source>
</evidence>
<feature type="region of interest" description="Disordered" evidence="4">
    <location>
        <begin position="1"/>
        <end position="26"/>
    </location>
</feature>
<accession>A0A1K1M595</accession>
<dbReference type="InterPro" id="IPR029058">
    <property type="entry name" value="AB_hydrolase_fold"/>
</dbReference>
<dbReference type="EC" id="3.1.1.-" evidence="3"/>
<dbReference type="OrthoDB" id="9775851at2"/>
<dbReference type="GO" id="GO:0016787">
    <property type="term" value="F:hydrolase activity"/>
    <property type="evidence" value="ECO:0007669"/>
    <property type="project" value="UniProtKB-KW"/>
</dbReference>
<evidence type="ECO:0000313" key="6">
    <source>
        <dbReference type="EMBL" id="SFW17126.1"/>
    </source>
</evidence>
<dbReference type="EMBL" id="FPJE01000002">
    <property type="protein sequence ID" value="SFW17126.1"/>
    <property type="molecule type" value="Genomic_DNA"/>
</dbReference>
<feature type="domain" description="Carboxylesterase type B" evidence="5">
    <location>
        <begin position="33"/>
        <end position="339"/>
    </location>
</feature>
<keyword evidence="2 3" id="KW-0378">Hydrolase</keyword>
<dbReference type="AlphaFoldDB" id="A0A1K1M595"/>
<evidence type="ECO:0000256" key="1">
    <source>
        <dbReference type="ARBA" id="ARBA00005964"/>
    </source>
</evidence>
<dbReference type="Pfam" id="PF00135">
    <property type="entry name" value="COesterase"/>
    <property type="match status" value="1"/>
</dbReference>
<dbReference type="InterPro" id="IPR050309">
    <property type="entry name" value="Type-B_Carboxylest/Lipase"/>
</dbReference>
<evidence type="ECO:0000256" key="2">
    <source>
        <dbReference type="ARBA" id="ARBA00022801"/>
    </source>
</evidence>
<dbReference type="RefSeq" id="WP_083564725.1">
    <property type="nucleotide sequence ID" value="NZ_FPJE01000002.1"/>
</dbReference>
<name>A0A1K1M595_9FLAO</name>
<keyword evidence="7" id="KW-1185">Reference proteome</keyword>
<evidence type="ECO:0000313" key="7">
    <source>
        <dbReference type="Proteomes" id="UP000182248"/>
    </source>
</evidence>
<protein>
    <recommendedName>
        <fullName evidence="3">Carboxylic ester hydrolase</fullName>
        <ecNumber evidence="3">3.1.1.-</ecNumber>
    </recommendedName>
</protein>
<evidence type="ECO:0000259" key="5">
    <source>
        <dbReference type="Pfam" id="PF00135"/>
    </source>
</evidence>
<dbReference type="PANTHER" id="PTHR11559">
    <property type="entry name" value="CARBOXYLESTERASE"/>
    <property type="match status" value="1"/>
</dbReference>
<dbReference type="SUPFAM" id="SSF53474">
    <property type="entry name" value="alpha/beta-Hydrolases"/>
    <property type="match status" value="1"/>
</dbReference>
<proteinExistence type="inferred from homology"/>
<dbReference type="InterPro" id="IPR002018">
    <property type="entry name" value="CarbesteraseB"/>
</dbReference>
<dbReference type="STRING" id="1150368.SAMN02927921_00317"/>
<evidence type="ECO:0000256" key="3">
    <source>
        <dbReference type="RuleBase" id="RU361235"/>
    </source>
</evidence>
<dbReference type="Gene3D" id="3.40.50.1820">
    <property type="entry name" value="alpha/beta hydrolase"/>
    <property type="match status" value="1"/>
</dbReference>
<gene>
    <name evidence="6" type="ORF">SAMN02927921_00317</name>
</gene>
<dbReference type="Proteomes" id="UP000182248">
    <property type="component" value="Unassembled WGS sequence"/>
</dbReference>
<comment type="similarity">
    <text evidence="1 3">Belongs to the type-B carboxylesterase/lipase family.</text>
</comment>
<dbReference type="InterPro" id="IPR019826">
    <property type="entry name" value="Carboxylesterase_B_AS"/>
</dbReference>
<reference evidence="6 7" key="1">
    <citation type="submission" date="2016-11" db="EMBL/GenBank/DDBJ databases">
        <authorList>
            <person name="Jaros S."/>
            <person name="Januszkiewicz K."/>
            <person name="Wedrychowicz H."/>
        </authorList>
    </citation>
    <scope>NUCLEOTIDE SEQUENCE [LARGE SCALE GENOMIC DNA]</scope>
    <source>
        <strain evidence="6 7">CGMCC 1.12145</strain>
    </source>
</reference>
<sequence length="486" mass="53863">MGAQRMGETTPRLTKTAMTPMHPDQQQDHTPLFFTEIGSIKGWKDHHVIRATGIPYAIAKRYERPRETVLPEVPYPATQWSPACPQNPSGKSSALLGQDMMEGLKTDENCHHLSITMPDTPAPEGGWPVMVWIYGGSYTSGAGDAPIYDPALLVRENRVIVVNINYRLGILGFLGGYRDIPANLGLFDIIAALQWTKKHITAFGGDPENITLFGQSAGGDAIAHLMLAEGVDHLFRRVIIQSAPLGIRKGKTAMIRAMTRKAMTLPKTTGIRNILDMQTQLILSMKRFGLKGGMPFGIQYGQAPLPLEKDADTIWKERAGKWDVMIGWTDRETSLFVPFSPVLQSLPGIPLTGKAILEWLIKKTTDRIYRKPALALGRLLAAHNGNVYSYRISWGSDSNMVKAAHITDIALLFSTETSWERSAFGKEKTPGAIKEAGKKIRKIWTEFARTGTLEEKSEIPGLIAYRLVKYPGNQHNSLHQKNNTKA</sequence>